<dbReference type="InterPro" id="IPR013103">
    <property type="entry name" value="RVT_2"/>
</dbReference>
<keyword evidence="3" id="KW-1185">Reference proteome</keyword>
<evidence type="ECO:0000259" key="1">
    <source>
        <dbReference type="Pfam" id="PF07727"/>
    </source>
</evidence>
<accession>A0A9Q3JYE1</accession>
<reference evidence="2" key="1">
    <citation type="submission" date="2021-03" db="EMBL/GenBank/DDBJ databases">
        <title>Draft genome sequence of rust myrtle Austropuccinia psidii MF-1, a brazilian biotype.</title>
        <authorList>
            <person name="Quecine M.C."/>
            <person name="Pachon D.M.R."/>
            <person name="Bonatelli M.L."/>
            <person name="Correr F.H."/>
            <person name="Franceschini L.M."/>
            <person name="Leite T.F."/>
            <person name="Margarido G.R.A."/>
            <person name="Almeida C.A."/>
            <person name="Ferrarezi J.A."/>
            <person name="Labate C.A."/>
        </authorList>
    </citation>
    <scope>NUCLEOTIDE SEQUENCE</scope>
    <source>
        <strain evidence="2">MF-1</strain>
    </source>
</reference>
<sequence>MDGINTCISKLQQMKDWGLWQVIDSLPHHKVIGQQWAFTQKASPDCIVIKHKAWFWDCGDLQPPGIECSETYMPTTSLVSLCTLLALASLNNWDNVQFDVHGAYLYGNINTVYMQRPVEILHNLRGKALNLCKALSGM</sequence>
<dbReference type="EMBL" id="AVOT02086560">
    <property type="protein sequence ID" value="MBW0570616.1"/>
    <property type="molecule type" value="Genomic_DNA"/>
</dbReference>
<evidence type="ECO:0000313" key="2">
    <source>
        <dbReference type="EMBL" id="MBW0570616.1"/>
    </source>
</evidence>
<comment type="caution">
    <text evidence="2">The sequence shown here is derived from an EMBL/GenBank/DDBJ whole genome shotgun (WGS) entry which is preliminary data.</text>
</comment>
<evidence type="ECO:0000313" key="3">
    <source>
        <dbReference type="Proteomes" id="UP000765509"/>
    </source>
</evidence>
<gene>
    <name evidence="2" type="ORF">O181_110331</name>
</gene>
<dbReference type="OrthoDB" id="3054497at2759"/>
<feature type="domain" description="Reverse transcriptase Ty1/copia-type" evidence="1">
    <location>
        <begin position="19"/>
        <end position="138"/>
    </location>
</feature>
<name>A0A9Q3JYE1_9BASI</name>
<dbReference type="Proteomes" id="UP000765509">
    <property type="component" value="Unassembled WGS sequence"/>
</dbReference>
<proteinExistence type="predicted"/>
<organism evidence="2 3">
    <name type="scientific">Austropuccinia psidii MF-1</name>
    <dbReference type="NCBI Taxonomy" id="1389203"/>
    <lineage>
        <taxon>Eukaryota</taxon>
        <taxon>Fungi</taxon>
        <taxon>Dikarya</taxon>
        <taxon>Basidiomycota</taxon>
        <taxon>Pucciniomycotina</taxon>
        <taxon>Pucciniomycetes</taxon>
        <taxon>Pucciniales</taxon>
        <taxon>Sphaerophragmiaceae</taxon>
        <taxon>Austropuccinia</taxon>
    </lineage>
</organism>
<dbReference type="Pfam" id="PF07727">
    <property type="entry name" value="RVT_2"/>
    <property type="match status" value="1"/>
</dbReference>
<protein>
    <recommendedName>
        <fullName evidence="1">Reverse transcriptase Ty1/copia-type domain-containing protein</fullName>
    </recommendedName>
</protein>
<dbReference type="AlphaFoldDB" id="A0A9Q3JYE1"/>